<keyword evidence="5" id="KW-1185">Reference proteome</keyword>
<feature type="coiled-coil region" evidence="1">
    <location>
        <begin position="1012"/>
        <end position="1039"/>
    </location>
</feature>
<protein>
    <submittedName>
        <fullName evidence="4">RAP domain</fullName>
    </submittedName>
</protein>
<dbReference type="OrthoDB" id="5955355at2759"/>
<dbReference type="GO" id="GO:0035770">
    <property type="term" value="C:ribonucleoprotein granule"/>
    <property type="evidence" value="ECO:0007669"/>
    <property type="project" value="TreeGrafter"/>
</dbReference>
<keyword evidence="1" id="KW-0175">Coiled coil</keyword>
<dbReference type="EMBL" id="LHPF02000003">
    <property type="protein sequence ID" value="PSC74935.1"/>
    <property type="molecule type" value="Genomic_DNA"/>
</dbReference>
<comment type="caution">
    <text evidence="4">The sequence shown here is derived from an EMBL/GenBank/DDBJ whole genome shotgun (WGS) entry which is preliminary data.</text>
</comment>
<dbReference type="SUPFAM" id="SSF48371">
    <property type="entry name" value="ARM repeat"/>
    <property type="match status" value="1"/>
</dbReference>
<dbReference type="GO" id="GO:0009507">
    <property type="term" value="C:chloroplast"/>
    <property type="evidence" value="ECO:0007669"/>
    <property type="project" value="GOC"/>
</dbReference>
<dbReference type="Pfam" id="PF26188">
    <property type="entry name" value="RESC6"/>
    <property type="match status" value="1"/>
</dbReference>
<dbReference type="InterPro" id="IPR013584">
    <property type="entry name" value="RAP"/>
</dbReference>
<feature type="compositionally biased region" description="Low complexity" evidence="2">
    <location>
        <begin position="1055"/>
        <end position="1068"/>
    </location>
</feature>
<dbReference type="GO" id="GO:1901259">
    <property type="term" value="P:chloroplast rRNA processing"/>
    <property type="evidence" value="ECO:0007669"/>
    <property type="project" value="TreeGrafter"/>
</dbReference>
<feature type="compositionally biased region" description="Pro residues" evidence="2">
    <location>
        <begin position="45"/>
        <end position="72"/>
    </location>
</feature>
<feature type="domain" description="RAP" evidence="3">
    <location>
        <begin position="938"/>
        <end position="995"/>
    </location>
</feature>
<dbReference type="InterPro" id="IPR058917">
    <property type="entry name" value="RESC6_dom"/>
</dbReference>
<dbReference type="GO" id="GO:0003723">
    <property type="term" value="F:RNA binding"/>
    <property type="evidence" value="ECO:0007669"/>
    <property type="project" value="TreeGrafter"/>
</dbReference>
<dbReference type="PANTHER" id="PTHR21228:SF40">
    <property type="entry name" value="LD45607P"/>
    <property type="match status" value="1"/>
</dbReference>
<dbReference type="Pfam" id="PF08373">
    <property type="entry name" value="RAP"/>
    <property type="match status" value="1"/>
</dbReference>
<accession>A0A2P6VLJ4</accession>
<organism evidence="4 5">
    <name type="scientific">Micractinium conductrix</name>
    <dbReference type="NCBI Taxonomy" id="554055"/>
    <lineage>
        <taxon>Eukaryota</taxon>
        <taxon>Viridiplantae</taxon>
        <taxon>Chlorophyta</taxon>
        <taxon>core chlorophytes</taxon>
        <taxon>Trebouxiophyceae</taxon>
        <taxon>Chlorellales</taxon>
        <taxon>Chlorellaceae</taxon>
        <taxon>Chlorella clade</taxon>
        <taxon>Micractinium</taxon>
    </lineage>
</organism>
<dbReference type="InterPro" id="IPR016024">
    <property type="entry name" value="ARM-type_fold"/>
</dbReference>
<feature type="compositionally biased region" description="Low complexity" evidence="2">
    <location>
        <begin position="1078"/>
        <end position="1123"/>
    </location>
</feature>
<evidence type="ECO:0000259" key="3">
    <source>
        <dbReference type="PROSITE" id="PS51286"/>
    </source>
</evidence>
<dbReference type="Proteomes" id="UP000239649">
    <property type="component" value="Unassembled WGS sequence"/>
</dbReference>
<gene>
    <name evidence="4" type="ORF">C2E20_1913</name>
</gene>
<evidence type="ECO:0000313" key="5">
    <source>
        <dbReference type="Proteomes" id="UP000239649"/>
    </source>
</evidence>
<dbReference type="InterPro" id="IPR050870">
    <property type="entry name" value="FAST_kinase"/>
</dbReference>
<evidence type="ECO:0000313" key="4">
    <source>
        <dbReference type="EMBL" id="PSC74935.1"/>
    </source>
</evidence>
<name>A0A2P6VLJ4_9CHLO</name>
<reference evidence="4 5" key="1">
    <citation type="journal article" date="2018" name="Plant J.">
        <title>Genome sequences of Chlorella sorokiniana UTEX 1602 and Micractinium conductrix SAG 241.80: implications to maltose excretion by a green alga.</title>
        <authorList>
            <person name="Arriola M.B."/>
            <person name="Velmurugan N."/>
            <person name="Zhang Y."/>
            <person name="Plunkett M.H."/>
            <person name="Hondzo H."/>
            <person name="Barney B.M."/>
        </authorList>
    </citation>
    <scope>NUCLEOTIDE SEQUENCE [LARGE SCALE GENOMIC DNA]</scope>
    <source>
        <strain evidence="4 5">SAG 241.80</strain>
    </source>
</reference>
<feature type="compositionally biased region" description="Pro residues" evidence="2">
    <location>
        <begin position="1163"/>
        <end position="1176"/>
    </location>
</feature>
<proteinExistence type="predicted"/>
<dbReference type="GO" id="GO:0005759">
    <property type="term" value="C:mitochondrial matrix"/>
    <property type="evidence" value="ECO:0007669"/>
    <property type="project" value="TreeGrafter"/>
</dbReference>
<feature type="compositionally biased region" description="Polar residues" evidence="2">
    <location>
        <begin position="96"/>
        <end position="110"/>
    </location>
</feature>
<dbReference type="PROSITE" id="PS51286">
    <property type="entry name" value="RAP"/>
    <property type="match status" value="1"/>
</dbReference>
<feature type="region of interest" description="Disordered" evidence="2">
    <location>
        <begin position="1055"/>
        <end position="1129"/>
    </location>
</feature>
<feature type="compositionally biased region" description="Gly residues" evidence="2">
    <location>
        <begin position="1278"/>
        <end position="1296"/>
    </location>
</feature>
<sequence length="1296" mass="136171">MASQQPRGGGTPHVAACPVVYSSQPRQADGAVAGEKREREEPVSTAPPLPLGSPPPEGSPAPPLPQGPPPSPAAALQGIPAPKRLRVDIRTNAEAANSAQLQSASGQQPVGSPGSARVDSEGLCMRPQYAGGALAPAPASVPGSPLVGPYPVSPLAPSPPPQHLGAGAYGGAAGYNGAGYTASSMPGHVAPTTPLAAAHPADAYAAAHARHGQGFGPLPYLPTAPPPRGQPYPLPLLPGPLPPVSAPPAGHGGGYGNTPRARGDGQARDPALANAFAINRRITAAGTAREIFEIVERDHAQFDTVCLATAMHKLASLRGAPNLHAQIVQSPEFFKLKKLILDRRSEFTARNLANTLWSLAKANHHPGVEFLTAMVGEVRQKIDGGTAQNVANCLWAFATLGFHPGDEVMAALAAAIKQKLPECTSQNISNAILAFAKLEWAPGAAVLEGLAAEALAKIRTFSPQALSNTLWGLSKLGIAAPALMEGIGQEARAQLHEFNSQNLANSVWAYANIGVVPSGELLQDFARAAISRMPEFSPQNISNFLWAFAKLGVQYPELFAEAGRHGARVMHTFTPQSIANMVWSYATIGECPDVPFLQALVGHALRTLPEFSPQNLSNTAWALATLRECDAVRMLHRGLLCSVCSEVTRRLADPATAPEFSRQHLANLVWAVASLEHDPGKKALFAFAEALVQRSDLCNAQEVSNSVWAFARLGFYHAPLMSTMAAEATRRIEEFSQQNLSNLAWAYSKLTHLEEGLLTAVADRVEAMGGELNVQHCTNLIWAYASLGWSTPTLLPTLVKEVKQRMGSCQFNVQQLCNLLWSLAIARCCDRQIWDATLEQLHGLGLPFNQLPDEALMQIFQAWLLLLAEQPEADWPLPEPLLALGQRTWIAATKRITVSEYHAEVSRMLSAMGEAHTIEHLTDDQLFSVDIALPDERVVLEVDGPTHFTANTFQPLADMRGRNALLSARGWRVSSVPFYRWFGETEEGRQAMLRRVLAEARAAPLPQVHPATVALTQRLAALREELEAHQLDWEAAEEARCAALRRQQPAGAAGAAAVAATQQQQQLPAAPPAFGTDSPASGPPALVAAAPPAPLAAQPPQQQPAQAPQAQQPTAEQPEGAAQGPAVDAPAGQEQLLAAKEAAMRLLTGMAMGAAAPPAAAAAPPPSTSVAPPAPTSTPRAAPLPADAPERQRQQQQQHTLVVAPSQLQQQQEETPAVHTPQVPPGLGLVRVAPAGRASAPSTATLAAAEAAARALQGGRAPLFLGQRASGGSPSGAAGSGSAGGTAGGGGGEQQG</sequence>
<dbReference type="SMART" id="SM00952">
    <property type="entry name" value="RAP"/>
    <property type="match status" value="1"/>
</dbReference>
<feature type="region of interest" description="Disordered" evidence="2">
    <location>
        <begin position="1264"/>
        <end position="1296"/>
    </location>
</feature>
<feature type="region of interest" description="Disordered" evidence="2">
    <location>
        <begin position="1"/>
        <end position="80"/>
    </location>
</feature>
<evidence type="ECO:0000256" key="2">
    <source>
        <dbReference type="SAM" id="MobiDB-lite"/>
    </source>
</evidence>
<evidence type="ECO:0000256" key="1">
    <source>
        <dbReference type="SAM" id="Coils"/>
    </source>
</evidence>
<dbReference type="GO" id="GO:0000963">
    <property type="term" value="P:mitochondrial RNA processing"/>
    <property type="evidence" value="ECO:0007669"/>
    <property type="project" value="TreeGrafter"/>
</dbReference>
<feature type="region of interest" description="Disordered" evidence="2">
    <location>
        <begin position="96"/>
        <end position="119"/>
    </location>
</feature>
<feature type="region of interest" description="Disordered" evidence="2">
    <location>
        <begin position="1157"/>
        <end position="1229"/>
    </location>
</feature>
<dbReference type="GO" id="GO:0044528">
    <property type="term" value="P:regulation of mitochondrial mRNA stability"/>
    <property type="evidence" value="ECO:0007669"/>
    <property type="project" value="TreeGrafter"/>
</dbReference>
<dbReference type="PANTHER" id="PTHR21228">
    <property type="entry name" value="FAST LEU-RICH DOMAIN-CONTAINING"/>
    <property type="match status" value="1"/>
</dbReference>